<feature type="transmembrane region" description="Helical" evidence="1">
    <location>
        <begin position="139"/>
        <end position="156"/>
    </location>
</feature>
<evidence type="ECO:0000313" key="3">
    <source>
        <dbReference type="Proteomes" id="UP000663444"/>
    </source>
</evidence>
<organism evidence="2 3">
    <name type="scientific">Azospira restricta</name>
    <dbReference type="NCBI Taxonomy" id="404405"/>
    <lineage>
        <taxon>Bacteria</taxon>
        <taxon>Pseudomonadati</taxon>
        <taxon>Pseudomonadota</taxon>
        <taxon>Betaproteobacteria</taxon>
        <taxon>Rhodocyclales</taxon>
        <taxon>Rhodocyclaceae</taxon>
        <taxon>Azospira</taxon>
    </lineage>
</organism>
<dbReference type="RefSeq" id="WP_203386994.1">
    <property type="nucleotide sequence ID" value="NZ_CP064781.1"/>
</dbReference>
<feature type="transmembrane region" description="Helical" evidence="1">
    <location>
        <begin position="12"/>
        <end position="34"/>
    </location>
</feature>
<proteinExistence type="predicted"/>
<dbReference type="EMBL" id="CP064781">
    <property type="protein sequence ID" value="QRJ63467.1"/>
    <property type="molecule type" value="Genomic_DNA"/>
</dbReference>
<gene>
    <name evidence="2" type="ORF">IWH25_17275</name>
</gene>
<name>A0A974PXV4_9RHOO</name>
<keyword evidence="1" id="KW-0472">Membrane</keyword>
<accession>A0A974PXV4</accession>
<reference evidence="2" key="1">
    <citation type="submission" date="2020-11" db="EMBL/GenBank/DDBJ databases">
        <title>Azospira restricta DSM 18626 genome sequence.</title>
        <authorList>
            <person name="Moe W.M."/>
        </authorList>
    </citation>
    <scope>NUCLEOTIDE SEQUENCE</scope>
    <source>
        <strain evidence="2">DSM 18626</strain>
    </source>
</reference>
<dbReference type="AlphaFoldDB" id="A0A974PXV4"/>
<evidence type="ECO:0008006" key="4">
    <source>
        <dbReference type="Google" id="ProtNLM"/>
    </source>
</evidence>
<dbReference type="KEGG" id="ares:IWH25_17275"/>
<keyword evidence="1" id="KW-1133">Transmembrane helix</keyword>
<evidence type="ECO:0000256" key="1">
    <source>
        <dbReference type="SAM" id="Phobius"/>
    </source>
</evidence>
<keyword evidence="1" id="KW-0812">Transmembrane</keyword>
<protein>
    <recommendedName>
        <fullName evidence="4">Transmembrane protein</fullName>
    </recommendedName>
</protein>
<keyword evidence="3" id="KW-1185">Reference proteome</keyword>
<sequence length="161" mass="18453">MSQDNKPFVARLFPALMLFCLLTGAWSYAIIQAWPWDKDTTWKPGVRLPVICANGEVCSKQYADIAKAVEDKQVIALLPKEPNGELNDGEVWLRWTTVSGKDWEMEAAMSSWYFETAVRYSLKDGKLVAVQYRHYDAKLFFYAMGAALFTLAGIYLRRLRQ</sequence>
<dbReference type="Proteomes" id="UP000663444">
    <property type="component" value="Chromosome"/>
</dbReference>
<evidence type="ECO:0000313" key="2">
    <source>
        <dbReference type="EMBL" id="QRJ63467.1"/>
    </source>
</evidence>